<protein>
    <submittedName>
        <fullName evidence="1">Uncharacterized protein</fullName>
    </submittedName>
</protein>
<accession>A0A329QGT4</accession>
<comment type="caution">
    <text evidence="1">The sequence shown here is derived from an EMBL/GenBank/DDBJ whole genome shotgun (WGS) entry which is preliminary data.</text>
</comment>
<keyword evidence="2" id="KW-1185">Reference proteome</keyword>
<proteinExistence type="predicted"/>
<dbReference type="Proteomes" id="UP000250462">
    <property type="component" value="Unassembled WGS sequence"/>
</dbReference>
<gene>
    <name evidence="1" type="ORF">DPM12_17680</name>
</gene>
<organism evidence="1 2">
    <name type="scientific">Phytoactinopolyspora halophila</name>
    <dbReference type="NCBI Taxonomy" id="1981511"/>
    <lineage>
        <taxon>Bacteria</taxon>
        <taxon>Bacillati</taxon>
        <taxon>Actinomycetota</taxon>
        <taxon>Actinomycetes</taxon>
        <taxon>Jiangellales</taxon>
        <taxon>Jiangellaceae</taxon>
        <taxon>Phytoactinopolyspora</taxon>
    </lineage>
</organism>
<sequence>MEKTVLVCDLCGAEGATRVVTTIDNSPVTSDLCHECIEPLLEIRQAGKTQIREDADVLTYDEFLSLSGGEAP</sequence>
<name>A0A329QGT4_9ACTN</name>
<dbReference type="EMBL" id="QMIG01000022">
    <property type="protein sequence ID" value="RAW11171.1"/>
    <property type="molecule type" value="Genomic_DNA"/>
</dbReference>
<reference evidence="1 2" key="1">
    <citation type="submission" date="2018-06" db="EMBL/GenBank/DDBJ databases">
        <title>Phytoactinopolyspora halophila sp. nov., a novel halophilic actinomycete isolated from a saline soil in China.</title>
        <authorList>
            <person name="Tang S.-K."/>
        </authorList>
    </citation>
    <scope>NUCLEOTIDE SEQUENCE [LARGE SCALE GENOMIC DNA]</scope>
    <source>
        <strain evidence="1 2">YIM 96934</strain>
    </source>
</reference>
<dbReference type="AlphaFoldDB" id="A0A329QGT4"/>
<evidence type="ECO:0000313" key="1">
    <source>
        <dbReference type="EMBL" id="RAW11171.1"/>
    </source>
</evidence>
<dbReference type="RefSeq" id="WP_112259679.1">
    <property type="nucleotide sequence ID" value="NZ_QMIG01000022.1"/>
</dbReference>
<evidence type="ECO:0000313" key="2">
    <source>
        <dbReference type="Proteomes" id="UP000250462"/>
    </source>
</evidence>